<dbReference type="SUPFAM" id="SSF53335">
    <property type="entry name" value="S-adenosyl-L-methionine-dependent methyltransferases"/>
    <property type="match status" value="1"/>
</dbReference>
<dbReference type="Gene3D" id="3.40.50.150">
    <property type="entry name" value="Vaccinia Virus protein VP39"/>
    <property type="match status" value="1"/>
</dbReference>
<sequence length="373" mass="41268">MDFAKPPLPSSGPTAEANLKLVPAPSTVKTVDELNIVASNEALIAELGQEMEGLIEHHIPRSNTITPNSLCVIFSSYASLSFVYSTPNSIYSNRNGVFHHNDFIGKQFGVKVPSRCSDGFVFILRPTVELWAHSLNHRTQICHPLDQSVVVSHLYLSPNAVVLESGTGSGAMSHALSRAVAPHGKVWSYEFNHVRASTANVEFQKNGVSHICACEHRDVCGQGFGPSCPDGTADGVFLDLPEPWTATAHALIKLKGDGRVCSYSPCIEQTQRFVASLEGDFHSVSTIEVRLKEFCVDTGVEEAMEVVMPFYYGTEKVDKKRKERREREEKEEKEEKEPPKKRIRTRPASEMRGHTAFLTFATKNVPLAKSEKK</sequence>
<keyword evidence="5 8" id="KW-0949">S-adenosyl-L-methionine</keyword>
<reference evidence="13" key="1">
    <citation type="journal article" date="2023" name="Commun. Biol.">
        <title>Genome analysis of Parmales, the sister group of diatoms, reveals the evolutionary specialization of diatoms from phago-mixotrophs to photoautotrophs.</title>
        <authorList>
            <person name="Ban H."/>
            <person name="Sato S."/>
            <person name="Yoshikawa S."/>
            <person name="Yamada K."/>
            <person name="Nakamura Y."/>
            <person name="Ichinomiya M."/>
            <person name="Sato N."/>
            <person name="Blanc-Mathieu R."/>
            <person name="Endo H."/>
            <person name="Kuwata A."/>
            <person name="Ogata H."/>
        </authorList>
    </citation>
    <scope>NUCLEOTIDE SEQUENCE [LARGE SCALE GENOMIC DNA]</scope>
    <source>
        <strain evidence="13">NIES 3700</strain>
    </source>
</reference>
<dbReference type="PANTHER" id="PTHR12133:SF2">
    <property type="entry name" value="TRNA (ADENINE(58)-N(1))-METHYLTRANSFERASE CATALYTIC SUBUNIT TRMT61A"/>
    <property type="match status" value="1"/>
</dbReference>
<dbReference type="GO" id="GO:0005634">
    <property type="term" value="C:nucleus"/>
    <property type="evidence" value="ECO:0007669"/>
    <property type="project" value="UniProtKB-SubCell"/>
</dbReference>
<dbReference type="PROSITE" id="PS51620">
    <property type="entry name" value="SAM_TRM61"/>
    <property type="match status" value="1"/>
</dbReference>
<keyword evidence="13" id="KW-1185">Reference proteome</keyword>
<dbReference type="OrthoDB" id="1925287at2759"/>
<evidence type="ECO:0000256" key="3">
    <source>
        <dbReference type="ARBA" id="ARBA00022603"/>
    </source>
</evidence>
<evidence type="ECO:0000256" key="10">
    <source>
        <dbReference type="SAM" id="MobiDB-lite"/>
    </source>
</evidence>
<evidence type="ECO:0000256" key="4">
    <source>
        <dbReference type="ARBA" id="ARBA00022679"/>
    </source>
</evidence>
<evidence type="ECO:0000256" key="2">
    <source>
        <dbReference type="ARBA" id="ARBA00012796"/>
    </source>
</evidence>
<comment type="subcellular location">
    <subcellularLocation>
        <location evidence="1">Nucleus</location>
    </subcellularLocation>
</comment>
<accession>A0A9W7FSH0</accession>
<dbReference type="InterPro" id="IPR049470">
    <property type="entry name" value="TRM61_C"/>
</dbReference>
<dbReference type="Pfam" id="PF08704">
    <property type="entry name" value="GCD14"/>
    <property type="match status" value="1"/>
</dbReference>
<name>A0A9W7FSH0_9STRA</name>
<feature type="domain" description="tRNA (adenine(58)-N(1))-methyltransferase catalytic subunit TRM61 C-terminal" evidence="11">
    <location>
        <begin position="119"/>
        <end position="363"/>
    </location>
</feature>
<dbReference type="GO" id="GO:0160107">
    <property type="term" value="F:tRNA (adenine(58)-N1)-methyltransferase activity"/>
    <property type="evidence" value="ECO:0007669"/>
    <property type="project" value="UniProtKB-EC"/>
</dbReference>
<evidence type="ECO:0000256" key="6">
    <source>
        <dbReference type="ARBA" id="ARBA00022694"/>
    </source>
</evidence>
<protein>
    <recommendedName>
        <fullName evidence="2 8">tRNA (adenine(58)-N(1))-methyltransferase</fullName>
        <ecNumber evidence="2 8">2.1.1.220</ecNumber>
    </recommendedName>
</protein>
<keyword evidence="4 8" id="KW-0808">Transferase</keyword>
<evidence type="ECO:0000256" key="9">
    <source>
        <dbReference type="PIRSR" id="PIRSR017269-1"/>
    </source>
</evidence>
<dbReference type="Proteomes" id="UP001165122">
    <property type="component" value="Unassembled WGS sequence"/>
</dbReference>
<proteinExistence type="inferred from homology"/>
<evidence type="ECO:0000256" key="5">
    <source>
        <dbReference type="ARBA" id="ARBA00022691"/>
    </source>
</evidence>
<keyword evidence="6 8" id="KW-0819">tRNA processing</keyword>
<feature type="compositionally biased region" description="Basic and acidic residues" evidence="10">
    <location>
        <begin position="318"/>
        <end position="340"/>
    </location>
</feature>
<feature type="binding site" evidence="9">
    <location>
        <position position="218"/>
    </location>
    <ligand>
        <name>S-adenosyl-L-methionine</name>
        <dbReference type="ChEBI" id="CHEBI:59789"/>
    </ligand>
</feature>
<dbReference type="Gene3D" id="3.10.330.20">
    <property type="match status" value="1"/>
</dbReference>
<evidence type="ECO:0000313" key="13">
    <source>
        <dbReference type="Proteomes" id="UP001165122"/>
    </source>
</evidence>
<evidence type="ECO:0000256" key="8">
    <source>
        <dbReference type="PIRNR" id="PIRNR017269"/>
    </source>
</evidence>
<dbReference type="EMBL" id="BRXW01000326">
    <property type="protein sequence ID" value="GMI18219.1"/>
    <property type="molecule type" value="Genomic_DNA"/>
</dbReference>
<gene>
    <name evidence="12" type="ORF">TrLO_g15059</name>
</gene>
<dbReference type="PANTHER" id="PTHR12133">
    <property type="entry name" value="TRNA (ADENINE(58)-N(1))-METHYLTRANSFERASE"/>
    <property type="match status" value="1"/>
</dbReference>
<feature type="binding site" evidence="9">
    <location>
        <position position="190"/>
    </location>
    <ligand>
        <name>S-adenosyl-L-methionine</name>
        <dbReference type="ChEBI" id="CHEBI:59789"/>
    </ligand>
</feature>
<dbReference type="EC" id="2.1.1.220" evidence="2 8"/>
<evidence type="ECO:0000256" key="1">
    <source>
        <dbReference type="ARBA" id="ARBA00004123"/>
    </source>
</evidence>
<evidence type="ECO:0000256" key="7">
    <source>
        <dbReference type="ARBA" id="ARBA00023242"/>
    </source>
</evidence>
<dbReference type="PIRSF" id="PIRSF017269">
    <property type="entry name" value="GCD14"/>
    <property type="match status" value="1"/>
</dbReference>
<feature type="binding site" evidence="9">
    <location>
        <position position="239"/>
    </location>
    <ligand>
        <name>S-adenosyl-L-methionine</name>
        <dbReference type="ChEBI" id="CHEBI:59789"/>
    </ligand>
</feature>
<comment type="caution">
    <text evidence="12">The sequence shown here is derived from an EMBL/GenBank/DDBJ whole genome shotgun (WGS) entry which is preliminary data.</text>
</comment>
<dbReference type="InterPro" id="IPR014816">
    <property type="entry name" value="tRNA_MeTrfase_Gcd14"/>
</dbReference>
<organism evidence="12 13">
    <name type="scientific">Triparma laevis f. longispina</name>
    <dbReference type="NCBI Taxonomy" id="1714387"/>
    <lineage>
        <taxon>Eukaryota</taxon>
        <taxon>Sar</taxon>
        <taxon>Stramenopiles</taxon>
        <taxon>Ochrophyta</taxon>
        <taxon>Bolidophyceae</taxon>
        <taxon>Parmales</taxon>
        <taxon>Triparmaceae</taxon>
        <taxon>Triparma</taxon>
    </lineage>
</organism>
<dbReference type="AlphaFoldDB" id="A0A9W7FSH0"/>
<keyword evidence="7" id="KW-0539">Nucleus</keyword>
<feature type="region of interest" description="Disordered" evidence="10">
    <location>
        <begin position="318"/>
        <end position="373"/>
    </location>
</feature>
<dbReference type="GO" id="GO:0030488">
    <property type="term" value="P:tRNA methylation"/>
    <property type="evidence" value="ECO:0007669"/>
    <property type="project" value="InterPro"/>
</dbReference>
<comment type="catalytic activity">
    <reaction evidence="8">
        <text>adenosine(58) in tRNA + S-adenosyl-L-methionine = N(1)-methyladenosine(58) in tRNA + S-adenosyl-L-homocysteine + H(+)</text>
        <dbReference type="Rhea" id="RHEA:43152"/>
        <dbReference type="Rhea" id="RHEA-COMP:10365"/>
        <dbReference type="Rhea" id="RHEA-COMP:10366"/>
        <dbReference type="ChEBI" id="CHEBI:15378"/>
        <dbReference type="ChEBI" id="CHEBI:57856"/>
        <dbReference type="ChEBI" id="CHEBI:59789"/>
        <dbReference type="ChEBI" id="CHEBI:74411"/>
        <dbReference type="ChEBI" id="CHEBI:74491"/>
        <dbReference type="EC" id="2.1.1.220"/>
    </reaction>
</comment>
<comment type="similarity">
    <text evidence="8">Belongs to the class I-like SAM-binding methyltransferase superfamily. TRM61 family.</text>
</comment>
<dbReference type="InterPro" id="IPR029063">
    <property type="entry name" value="SAM-dependent_MTases_sf"/>
</dbReference>
<keyword evidence="3 8" id="KW-0489">Methyltransferase</keyword>
<dbReference type="GO" id="GO:0031515">
    <property type="term" value="C:tRNA (m1A) methyltransferase complex"/>
    <property type="evidence" value="ECO:0007669"/>
    <property type="project" value="UniProtKB-UniRule"/>
</dbReference>
<evidence type="ECO:0000259" key="11">
    <source>
        <dbReference type="Pfam" id="PF08704"/>
    </source>
</evidence>
<evidence type="ECO:0000313" key="12">
    <source>
        <dbReference type="EMBL" id="GMI18219.1"/>
    </source>
</evidence>